<feature type="transmembrane region" description="Helical" evidence="1">
    <location>
        <begin position="182"/>
        <end position="199"/>
    </location>
</feature>
<dbReference type="RefSeq" id="WP_089685549.1">
    <property type="nucleotide sequence ID" value="NZ_FNES01000006.1"/>
</dbReference>
<feature type="transmembrane region" description="Helical" evidence="1">
    <location>
        <begin position="151"/>
        <end position="170"/>
    </location>
</feature>
<gene>
    <name evidence="3" type="ORF">SAMN04487954_106111</name>
</gene>
<accession>A0A1G8V7G8</accession>
<feature type="transmembrane region" description="Helical" evidence="1">
    <location>
        <begin position="72"/>
        <end position="92"/>
    </location>
</feature>
<dbReference type="Proteomes" id="UP000198525">
    <property type="component" value="Unassembled WGS sequence"/>
</dbReference>
<keyword evidence="4" id="KW-1185">Reference proteome</keyword>
<keyword evidence="1" id="KW-0812">Transmembrane</keyword>
<reference evidence="3 4" key="1">
    <citation type="submission" date="2016-10" db="EMBL/GenBank/DDBJ databases">
        <authorList>
            <person name="de Groot N.N."/>
        </authorList>
    </citation>
    <scope>NUCLEOTIDE SEQUENCE [LARGE SCALE GENOMIC DNA]</scope>
    <source>
        <strain evidence="3 4">CGMCC 1.6133</strain>
    </source>
</reference>
<keyword evidence="1" id="KW-1133">Transmembrane helix</keyword>
<dbReference type="PIRSF" id="PIRSF016919">
    <property type="entry name" value="HupE_UreJ"/>
    <property type="match status" value="1"/>
</dbReference>
<feature type="transmembrane region" description="Helical" evidence="1">
    <location>
        <begin position="122"/>
        <end position="139"/>
    </location>
</feature>
<dbReference type="OrthoDB" id="9808192at2"/>
<dbReference type="STRING" id="376427.SAMN04487954_106111"/>
<dbReference type="EMBL" id="FNES01000006">
    <property type="protein sequence ID" value="SDJ62028.1"/>
    <property type="molecule type" value="Genomic_DNA"/>
</dbReference>
<dbReference type="Pfam" id="PF04955">
    <property type="entry name" value="HupE_UreJ"/>
    <property type="match status" value="1"/>
</dbReference>
<protein>
    <submittedName>
        <fullName evidence="3">Urease accessory protein</fullName>
    </submittedName>
</protein>
<organism evidence="3 4">
    <name type="scientific">Billgrantia gudaonensis</name>
    <dbReference type="NCBI Taxonomy" id="376427"/>
    <lineage>
        <taxon>Bacteria</taxon>
        <taxon>Pseudomonadati</taxon>
        <taxon>Pseudomonadota</taxon>
        <taxon>Gammaproteobacteria</taxon>
        <taxon>Oceanospirillales</taxon>
        <taxon>Halomonadaceae</taxon>
        <taxon>Billgrantia</taxon>
    </lineage>
</organism>
<evidence type="ECO:0000256" key="1">
    <source>
        <dbReference type="SAM" id="Phobius"/>
    </source>
</evidence>
<name>A0A1G8V7G8_9GAMM</name>
<feature type="chain" id="PRO_5011684122" evidence="2">
    <location>
        <begin position="29"/>
        <end position="200"/>
    </location>
</feature>
<sequence>MRLRYSATTRAALAAAPALLLVAGLSVAHPGHDAAHGGGFAAGLTHPLLGLDHLLAMFAVGLWSLRQARSLRLMAPVLAIGGMLLGATFSWAGLQLPGVEFGIAMSVLLAGVLVAALARVPAVLGGAAVMLFMIFHGHAHGGEMPHGVSALAYLVGFSLATLAITLTGRLAGDWLMAREHRVLRGLGAAIAAMGALFAFG</sequence>
<dbReference type="InterPro" id="IPR007038">
    <property type="entry name" value="HupE_UreJ"/>
</dbReference>
<dbReference type="AlphaFoldDB" id="A0A1G8V7G8"/>
<evidence type="ECO:0000313" key="3">
    <source>
        <dbReference type="EMBL" id="SDJ62028.1"/>
    </source>
</evidence>
<evidence type="ECO:0000256" key="2">
    <source>
        <dbReference type="SAM" id="SignalP"/>
    </source>
</evidence>
<feature type="transmembrane region" description="Helical" evidence="1">
    <location>
        <begin position="44"/>
        <end position="65"/>
    </location>
</feature>
<keyword evidence="1" id="KW-0472">Membrane</keyword>
<feature type="transmembrane region" description="Helical" evidence="1">
    <location>
        <begin position="98"/>
        <end position="117"/>
    </location>
</feature>
<evidence type="ECO:0000313" key="4">
    <source>
        <dbReference type="Proteomes" id="UP000198525"/>
    </source>
</evidence>
<keyword evidence="2" id="KW-0732">Signal</keyword>
<feature type="signal peptide" evidence="2">
    <location>
        <begin position="1"/>
        <end position="28"/>
    </location>
</feature>
<proteinExistence type="predicted"/>